<evidence type="ECO:0008006" key="12">
    <source>
        <dbReference type="Google" id="ProtNLM"/>
    </source>
</evidence>
<dbReference type="EMBL" id="BDRX01000161">
    <property type="protein sequence ID" value="GBF99526.1"/>
    <property type="molecule type" value="Genomic_DNA"/>
</dbReference>
<dbReference type="SUPFAM" id="SSF53474">
    <property type="entry name" value="alpha/beta-Hydrolases"/>
    <property type="match status" value="1"/>
</dbReference>
<reference evidence="10 11" key="1">
    <citation type="journal article" date="2018" name="Sci. Rep.">
        <title>Raphidocelis subcapitata (=Pseudokirchneriella subcapitata) provides an insight into genome evolution and environmental adaptations in the Sphaeropleales.</title>
        <authorList>
            <person name="Suzuki S."/>
            <person name="Yamaguchi H."/>
            <person name="Nakajima N."/>
            <person name="Kawachi M."/>
        </authorList>
    </citation>
    <scope>NUCLEOTIDE SEQUENCE [LARGE SCALE GENOMIC DNA]</scope>
    <source>
        <strain evidence="10 11">NIES-35</strain>
    </source>
</reference>
<evidence type="ECO:0000256" key="6">
    <source>
        <dbReference type="ARBA" id="ARBA00023277"/>
    </source>
</evidence>
<dbReference type="GO" id="GO:0005576">
    <property type="term" value="C:extracellular region"/>
    <property type="evidence" value="ECO:0007669"/>
    <property type="project" value="UniProtKB-SubCell"/>
</dbReference>
<keyword evidence="3" id="KW-0858">Xylan degradation</keyword>
<evidence type="ECO:0000256" key="8">
    <source>
        <dbReference type="SAM" id="MobiDB-lite"/>
    </source>
</evidence>
<dbReference type="InterPro" id="IPR029058">
    <property type="entry name" value="AB_hydrolase_fold"/>
</dbReference>
<keyword evidence="11" id="KW-1185">Reference proteome</keyword>
<feature type="region of interest" description="Disordered" evidence="8">
    <location>
        <begin position="350"/>
        <end position="398"/>
    </location>
</feature>
<dbReference type="Proteomes" id="UP000247498">
    <property type="component" value="Unassembled WGS sequence"/>
</dbReference>
<accession>A0A2V0PIH5</accession>
<evidence type="ECO:0000313" key="11">
    <source>
        <dbReference type="Proteomes" id="UP000247498"/>
    </source>
</evidence>
<dbReference type="GO" id="GO:0045493">
    <property type="term" value="P:xylan catabolic process"/>
    <property type="evidence" value="ECO:0007669"/>
    <property type="project" value="UniProtKB-KW"/>
</dbReference>
<evidence type="ECO:0000256" key="1">
    <source>
        <dbReference type="ARBA" id="ARBA00004613"/>
    </source>
</evidence>
<dbReference type="AlphaFoldDB" id="A0A2V0PIH5"/>
<protein>
    <recommendedName>
        <fullName evidence="12">Feruloyl esterase</fullName>
    </recommendedName>
</protein>
<evidence type="ECO:0000256" key="7">
    <source>
        <dbReference type="ARBA" id="ARBA00023326"/>
    </source>
</evidence>
<name>A0A2V0PIH5_9CHLO</name>
<dbReference type="GO" id="GO:0030600">
    <property type="term" value="F:feruloyl esterase activity"/>
    <property type="evidence" value="ECO:0007669"/>
    <property type="project" value="InterPro"/>
</dbReference>
<keyword evidence="2" id="KW-0964">Secreted</keyword>
<feature type="signal peptide" evidence="9">
    <location>
        <begin position="1"/>
        <end position="23"/>
    </location>
</feature>
<dbReference type="PANTHER" id="PTHR38050:SF2">
    <property type="entry name" value="FERULOYL ESTERASE C-RELATED"/>
    <property type="match status" value="1"/>
</dbReference>
<keyword evidence="5" id="KW-0378">Hydrolase</keyword>
<sequence length="398" mass="43509">MRFLAILALVAVMGLSAPRGAEAGCAVGDLPCACAQAGGRWRDLKKPLEPTCTVTFKHQGRDRTFNIFFPRNYNPSKAYPVWVHMHGVYWATMGDISRTMNYTVPSSDATPVWDTLATGSYRDAAIIIYPQATSPYGDLNRRTFWSIPFWRCSVGDCIDSSIDDVGYVEAIFNQLPARANVDPKRIYITGTSAGGMMLENLLCSSSLISSKIAAAVDIIGGIGTPMKGKCAVPAAATAAGRRRVPFRILHGTEDSVLYWDRPTVVDGAPFLSTKEAGAMWKDLYGCAADADRQVWADKTTTCTSLCDPSKGRTLDLCGMKGVGHDLNTPYQGYPFSVAWDFLSKYTNDAAKKEGKREKPAKKEGKEAKEGKKEGAKKEGPKKEGPKKESLKKEKKVQY</sequence>
<keyword evidence="6" id="KW-0119">Carbohydrate metabolism</keyword>
<keyword evidence="7" id="KW-0624">Polysaccharide degradation</keyword>
<evidence type="ECO:0000256" key="2">
    <source>
        <dbReference type="ARBA" id="ARBA00022525"/>
    </source>
</evidence>
<evidence type="ECO:0000313" key="10">
    <source>
        <dbReference type="EMBL" id="GBF99526.1"/>
    </source>
</evidence>
<evidence type="ECO:0000256" key="4">
    <source>
        <dbReference type="ARBA" id="ARBA00022729"/>
    </source>
</evidence>
<keyword evidence="4 9" id="KW-0732">Signal</keyword>
<evidence type="ECO:0000256" key="5">
    <source>
        <dbReference type="ARBA" id="ARBA00022801"/>
    </source>
</evidence>
<gene>
    <name evidence="10" type="ORF">Rsub_11960</name>
</gene>
<organism evidence="10 11">
    <name type="scientific">Raphidocelis subcapitata</name>
    <dbReference type="NCBI Taxonomy" id="307507"/>
    <lineage>
        <taxon>Eukaryota</taxon>
        <taxon>Viridiplantae</taxon>
        <taxon>Chlorophyta</taxon>
        <taxon>core chlorophytes</taxon>
        <taxon>Chlorophyceae</taxon>
        <taxon>CS clade</taxon>
        <taxon>Sphaeropleales</taxon>
        <taxon>Selenastraceae</taxon>
        <taxon>Raphidocelis</taxon>
    </lineage>
</organism>
<dbReference type="PANTHER" id="PTHR38050">
    <property type="match status" value="1"/>
</dbReference>
<comment type="caution">
    <text evidence="10">The sequence shown here is derived from an EMBL/GenBank/DDBJ whole genome shotgun (WGS) entry which is preliminary data.</text>
</comment>
<evidence type="ECO:0000256" key="9">
    <source>
        <dbReference type="SAM" id="SignalP"/>
    </source>
</evidence>
<dbReference type="InterPro" id="IPR043595">
    <property type="entry name" value="FaeB/C/D"/>
</dbReference>
<feature type="chain" id="PRO_5015956210" description="Feruloyl esterase" evidence="9">
    <location>
        <begin position="24"/>
        <end position="398"/>
    </location>
</feature>
<dbReference type="OrthoDB" id="424610at2759"/>
<proteinExistence type="predicted"/>
<dbReference type="Gene3D" id="3.40.50.1820">
    <property type="entry name" value="alpha/beta hydrolase"/>
    <property type="match status" value="1"/>
</dbReference>
<evidence type="ECO:0000256" key="3">
    <source>
        <dbReference type="ARBA" id="ARBA00022651"/>
    </source>
</evidence>
<dbReference type="InParanoid" id="A0A2V0PIH5"/>
<comment type="subcellular location">
    <subcellularLocation>
        <location evidence="1">Secreted</location>
    </subcellularLocation>
</comment>